<dbReference type="PANTHER" id="PTHR31075">
    <property type="entry name" value="CENTROSOMAL PROTEIN OF 85 KDA"/>
    <property type="match status" value="1"/>
</dbReference>
<evidence type="ECO:0000313" key="5">
    <source>
        <dbReference type="Proteomes" id="UP000001811"/>
    </source>
</evidence>
<dbReference type="Bgee" id="ENSOCUG00000013854">
    <property type="expression patterns" value="Expressed in skeletal muscle tissue and 15 other cell types or tissues"/>
</dbReference>
<gene>
    <name evidence="4" type="primary">CEP85L</name>
</gene>
<keyword evidence="5" id="KW-1185">Reference proteome</keyword>
<dbReference type="Proteomes" id="UP000001811">
    <property type="component" value="Chromosome 12"/>
</dbReference>
<evidence type="ECO:0000256" key="2">
    <source>
        <dbReference type="SAM" id="MobiDB-lite"/>
    </source>
</evidence>
<dbReference type="EMBL" id="AAGW02029201">
    <property type="status" value="NOT_ANNOTATED_CDS"/>
    <property type="molecule type" value="Genomic_DNA"/>
</dbReference>
<name>A0A5F9DJ53_RABIT</name>
<feature type="coiled-coil region" evidence="1">
    <location>
        <begin position="424"/>
        <end position="509"/>
    </location>
</feature>
<keyword evidence="1" id="KW-0175">Coiled coil</keyword>
<accession>A0A5F9DJ53</accession>
<dbReference type="Pfam" id="PF24555">
    <property type="entry name" value="CC4_CEP85"/>
    <property type="match status" value="1"/>
</dbReference>
<feature type="coiled-coil region" evidence="1">
    <location>
        <begin position="539"/>
        <end position="615"/>
    </location>
</feature>
<feature type="domain" description="Centrosomal protein of 85 kDa-like CC4 coiled-coil" evidence="3">
    <location>
        <begin position="543"/>
        <end position="617"/>
    </location>
</feature>
<dbReference type="GO" id="GO:0005813">
    <property type="term" value="C:centrosome"/>
    <property type="evidence" value="ECO:0007669"/>
    <property type="project" value="TreeGrafter"/>
</dbReference>
<dbReference type="InterPro" id="IPR058190">
    <property type="entry name" value="CC4_CEP85"/>
</dbReference>
<feature type="compositionally biased region" description="Polar residues" evidence="2">
    <location>
        <begin position="79"/>
        <end position="94"/>
    </location>
</feature>
<dbReference type="EMBL" id="AAGW02029205">
    <property type="status" value="NOT_ANNOTATED_CDS"/>
    <property type="molecule type" value="Genomic_DNA"/>
</dbReference>
<organism evidence="4 5">
    <name type="scientific">Oryctolagus cuniculus</name>
    <name type="common">Rabbit</name>
    <dbReference type="NCBI Taxonomy" id="9986"/>
    <lineage>
        <taxon>Eukaryota</taxon>
        <taxon>Metazoa</taxon>
        <taxon>Chordata</taxon>
        <taxon>Craniata</taxon>
        <taxon>Vertebrata</taxon>
        <taxon>Euteleostomi</taxon>
        <taxon>Mammalia</taxon>
        <taxon>Eutheria</taxon>
        <taxon>Euarchontoglires</taxon>
        <taxon>Glires</taxon>
        <taxon>Lagomorpha</taxon>
        <taxon>Leporidae</taxon>
        <taxon>Oryctolagus</taxon>
    </lineage>
</organism>
<dbReference type="EMBL" id="AAGW02029203">
    <property type="status" value="NOT_ANNOTATED_CDS"/>
    <property type="molecule type" value="Genomic_DNA"/>
</dbReference>
<feature type="compositionally biased region" description="Basic and acidic residues" evidence="2">
    <location>
        <begin position="175"/>
        <end position="185"/>
    </location>
</feature>
<feature type="region of interest" description="Disordered" evidence="2">
    <location>
        <begin position="55"/>
        <end position="119"/>
    </location>
</feature>
<dbReference type="Ensembl" id="ENSOCUT00000061138.1">
    <property type="protein sequence ID" value="ENSOCUP00000045647.1"/>
    <property type="gene ID" value="ENSOCUG00000013854.4"/>
</dbReference>
<feature type="compositionally biased region" description="Polar residues" evidence="2">
    <location>
        <begin position="58"/>
        <end position="72"/>
    </location>
</feature>
<evidence type="ECO:0000313" key="4">
    <source>
        <dbReference type="Ensembl" id="ENSOCUP00000045647.1"/>
    </source>
</evidence>
<dbReference type="GeneTree" id="ENSGT00620000087993"/>
<dbReference type="EMBL" id="AAGW02029202">
    <property type="status" value="NOT_ANNOTATED_CDS"/>
    <property type="molecule type" value="Genomic_DNA"/>
</dbReference>
<dbReference type="AlphaFoldDB" id="A0A5F9DJ53"/>
<evidence type="ECO:0000256" key="1">
    <source>
        <dbReference type="SAM" id="Coils"/>
    </source>
</evidence>
<protein>
    <submittedName>
        <fullName evidence="4">Centrosomal protein 85 like</fullName>
    </submittedName>
</protein>
<dbReference type="EMBL" id="AAGW02029206">
    <property type="status" value="NOT_ANNOTATED_CDS"/>
    <property type="molecule type" value="Genomic_DNA"/>
</dbReference>
<reference evidence="4" key="3">
    <citation type="submission" date="2025-09" db="UniProtKB">
        <authorList>
            <consortium name="Ensembl"/>
        </authorList>
    </citation>
    <scope>IDENTIFICATION</scope>
    <source>
        <strain evidence="4">Thorbecke</strain>
    </source>
</reference>
<feature type="region of interest" description="Disordered" evidence="2">
    <location>
        <begin position="165"/>
        <end position="189"/>
    </location>
</feature>
<reference evidence="4" key="2">
    <citation type="submission" date="2025-08" db="UniProtKB">
        <authorList>
            <consortium name="Ensembl"/>
        </authorList>
    </citation>
    <scope>IDENTIFICATION</scope>
    <source>
        <strain evidence="4">Thorbecke</strain>
    </source>
</reference>
<dbReference type="InterPro" id="IPR040210">
    <property type="entry name" value="Cep85/Cep85L"/>
</dbReference>
<proteinExistence type="predicted"/>
<dbReference type="EMBL" id="AAGW02029204">
    <property type="status" value="NOT_ANNOTATED_CDS"/>
    <property type="molecule type" value="Genomic_DNA"/>
</dbReference>
<reference evidence="4 5" key="1">
    <citation type="journal article" date="2011" name="Nature">
        <title>A high-resolution map of human evolutionary constraint using 29 mammals.</title>
        <authorList>
            <person name="Lindblad-Toh K."/>
            <person name="Garber M."/>
            <person name="Zuk O."/>
            <person name="Lin M.F."/>
            <person name="Parker B.J."/>
            <person name="Washietl S."/>
            <person name="Kheradpour P."/>
            <person name="Ernst J."/>
            <person name="Jordan G."/>
            <person name="Mauceli E."/>
            <person name="Ward L.D."/>
            <person name="Lowe C.B."/>
            <person name="Holloway A.K."/>
            <person name="Clamp M."/>
            <person name="Gnerre S."/>
            <person name="Alfoldi J."/>
            <person name="Beal K."/>
            <person name="Chang J."/>
            <person name="Clawson H."/>
            <person name="Cuff J."/>
            <person name="Di Palma F."/>
            <person name="Fitzgerald S."/>
            <person name="Flicek P."/>
            <person name="Guttman M."/>
            <person name="Hubisz M.J."/>
            <person name="Jaffe D.B."/>
            <person name="Jungreis I."/>
            <person name="Kent W.J."/>
            <person name="Kostka D."/>
            <person name="Lara M."/>
            <person name="Martins A.L."/>
            <person name="Massingham T."/>
            <person name="Moltke I."/>
            <person name="Raney B.J."/>
            <person name="Rasmussen M.D."/>
            <person name="Robinson J."/>
            <person name="Stark A."/>
            <person name="Vilella A.J."/>
            <person name="Wen J."/>
            <person name="Xie X."/>
            <person name="Zody M.C."/>
            <person name="Baldwin J."/>
            <person name="Bloom T."/>
            <person name="Chin C.W."/>
            <person name="Heiman D."/>
            <person name="Nicol R."/>
            <person name="Nusbaum C."/>
            <person name="Young S."/>
            <person name="Wilkinson J."/>
            <person name="Worley K.C."/>
            <person name="Kovar C.L."/>
            <person name="Muzny D.M."/>
            <person name="Gibbs R.A."/>
            <person name="Cree A."/>
            <person name="Dihn H.H."/>
            <person name="Fowler G."/>
            <person name="Jhangiani S."/>
            <person name="Joshi V."/>
            <person name="Lee S."/>
            <person name="Lewis L.R."/>
            <person name="Nazareth L.V."/>
            <person name="Okwuonu G."/>
            <person name="Santibanez J."/>
            <person name="Warren W.C."/>
            <person name="Mardis E.R."/>
            <person name="Weinstock G.M."/>
            <person name="Wilson R.K."/>
            <person name="Delehaunty K."/>
            <person name="Dooling D."/>
            <person name="Fronik C."/>
            <person name="Fulton L."/>
            <person name="Fulton B."/>
            <person name="Graves T."/>
            <person name="Minx P."/>
            <person name="Sodergren E."/>
            <person name="Birney E."/>
            <person name="Margulies E.H."/>
            <person name="Herrero J."/>
            <person name="Green E.D."/>
            <person name="Haussler D."/>
            <person name="Siepel A."/>
            <person name="Goldman N."/>
            <person name="Pollard K.S."/>
            <person name="Pedersen J.S."/>
            <person name="Lander E.S."/>
            <person name="Kellis M."/>
        </authorList>
    </citation>
    <scope>NUCLEOTIDE SEQUENCE [LARGE SCALE GENOMIC DNA]</scope>
    <source>
        <strain evidence="4 5">Thorbecke inbred</strain>
    </source>
</reference>
<dbReference type="PANTHER" id="PTHR31075:SF2">
    <property type="entry name" value="CENTROSOMAL PROTEIN OF 85 KDA-LIKE"/>
    <property type="match status" value="1"/>
</dbReference>
<sequence length="742" mass="84849">MLTDGYFSSCHKAYGENPVNMCRPDYSSAWLPGNESLWQATAVPSNHRNNHIRRHSIASDSGDTGIGTSCSDSVEDHSTSSGTLSFKPSRSLVTLPTAHVMPSNSSPSISKHRESLTTDGSKWSTSFLQTLRDHSRGQQDSSLDMKDFRPLRKWSSLSKLTAPYNCKEGGTAPAEESRNGLEKTGRGKALTSQLRTIGPSCLHDSMEMLKLEDKEINKKRSSTLDCKYKYESCSKDDFRASSALRRQTLDMTYSALPESKPIMMSSEGFEPPKYLGLGQQAVGGVPIQPSVRTQMWLTEQLRTNPLENRTTEDSYSLAPWQQQQIEEFQQGSETPMQVLTGSSHQSYSPAYQDFSKWESVLKIKEGLLRQKEIVIDRQKQQITHLHERIRDNELRAQHAMLGHYVNCDDSYVATLQLKTRDRYISSLKKKCQKEAEQNKEKQRRIETLEKYLADLPTLDDVQSQSLQLQILEEKNKNLQETLIETEKKLEEIQKQCQDKEAQLICQKKKEKELVTTVQSLQQKVERCLEDGIRLPMLDAKQLQSENDNLREQNETASKIIDSQQDEIDRMIVEIQSMQGKLSKEKLTTQKMMEDLERKERNLQRLTKALLENQRQTEEMCPLLDQGQETDQSRQQTVLSKRPLFDLTVIDQLFKEMSYCLFDLKALCSILNQRAQGKEPNLSLLLGIRSMNCSAEETENDHSPETLTKKLSDVCQLRRDIDELRTTISDRYAQDMGDNCVTQ</sequence>
<evidence type="ECO:0000259" key="3">
    <source>
        <dbReference type="Pfam" id="PF24555"/>
    </source>
</evidence>